<evidence type="ECO:0000259" key="2">
    <source>
        <dbReference type="Pfam" id="PF20149"/>
    </source>
</evidence>
<feature type="region of interest" description="Disordered" evidence="1">
    <location>
        <begin position="175"/>
        <end position="197"/>
    </location>
</feature>
<gene>
    <name evidence="3" type="ORF">K435DRAFT_851603</name>
</gene>
<proteinExistence type="predicted"/>
<name>A0A4S8MLE6_DENBC</name>
<sequence>MQTRGVKGGGCGGHGGGCVDLHAAAHGNGKRITQPGPVEDFPDASPIGEYNMNQVSIMTADMSETDIPPRTELDTDSKGGHSMEVEVEPEKKMDDNLDEPDDEAMLGAAEFDEDNDEDEDYRDEDEEYEDDDGNSDDGFAKKVSKVTKRPLEPNLAKLAICQEILATRTIKPQQQVQPLKNATRRAGSNVTNEQSKKRVKATLGGVDKDWKTFYGHRSAVTSSSSVASTRTQSSDGAVGEFDVEESVEVTEMSCQTKLSKVGVHKPKKTVVDIKLVPASVAEIDRKDRVKRTPRSIPGSFCLSPRQTIANLGEPLPPEADVDGTTCERVDHSAIQSVTQAALSTDRNNLANKKALFYVEQKMNKEIILEDDSDTTERRKVWVQEQIDGMSILYEFPGDDDKKPSGLFKSEIFSKTLAYHLYKMRDSRKYVCFGHPAGALALSAAAIKRALTIWKDGVKPKIKSEDDIDGDGKASQTSSAQRSYQLYKLSDSKFEEIVAYAELYLLESSKALLRSTQEGVDENDELVMSD</sequence>
<feature type="compositionally biased region" description="Polar residues" evidence="1">
    <location>
        <begin position="175"/>
        <end position="193"/>
    </location>
</feature>
<protein>
    <recommendedName>
        <fullName evidence="2">DUF6532 domain-containing protein</fullName>
    </recommendedName>
</protein>
<dbReference type="Pfam" id="PF20149">
    <property type="entry name" value="DUF6532"/>
    <property type="match status" value="1"/>
</dbReference>
<feature type="compositionally biased region" description="Basic and acidic residues" evidence="1">
    <location>
        <begin position="67"/>
        <end position="95"/>
    </location>
</feature>
<accession>A0A4S8MLE6</accession>
<evidence type="ECO:0000313" key="3">
    <source>
        <dbReference type="EMBL" id="THV03657.1"/>
    </source>
</evidence>
<evidence type="ECO:0000313" key="4">
    <source>
        <dbReference type="Proteomes" id="UP000297245"/>
    </source>
</evidence>
<evidence type="ECO:0000256" key="1">
    <source>
        <dbReference type="SAM" id="MobiDB-lite"/>
    </source>
</evidence>
<dbReference type="AlphaFoldDB" id="A0A4S8MLE6"/>
<reference evidence="3 4" key="1">
    <citation type="journal article" date="2019" name="Nat. Ecol. Evol.">
        <title>Megaphylogeny resolves global patterns of mushroom evolution.</title>
        <authorList>
            <person name="Varga T."/>
            <person name="Krizsan K."/>
            <person name="Foldi C."/>
            <person name="Dima B."/>
            <person name="Sanchez-Garcia M."/>
            <person name="Sanchez-Ramirez S."/>
            <person name="Szollosi G.J."/>
            <person name="Szarkandi J.G."/>
            <person name="Papp V."/>
            <person name="Albert L."/>
            <person name="Andreopoulos W."/>
            <person name="Angelini C."/>
            <person name="Antonin V."/>
            <person name="Barry K.W."/>
            <person name="Bougher N.L."/>
            <person name="Buchanan P."/>
            <person name="Buyck B."/>
            <person name="Bense V."/>
            <person name="Catcheside P."/>
            <person name="Chovatia M."/>
            <person name="Cooper J."/>
            <person name="Damon W."/>
            <person name="Desjardin D."/>
            <person name="Finy P."/>
            <person name="Geml J."/>
            <person name="Haridas S."/>
            <person name="Hughes K."/>
            <person name="Justo A."/>
            <person name="Karasinski D."/>
            <person name="Kautmanova I."/>
            <person name="Kiss B."/>
            <person name="Kocsube S."/>
            <person name="Kotiranta H."/>
            <person name="LaButti K.M."/>
            <person name="Lechner B.E."/>
            <person name="Liimatainen K."/>
            <person name="Lipzen A."/>
            <person name="Lukacs Z."/>
            <person name="Mihaltcheva S."/>
            <person name="Morgado L.N."/>
            <person name="Niskanen T."/>
            <person name="Noordeloos M.E."/>
            <person name="Ohm R.A."/>
            <person name="Ortiz-Santana B."/>
            <person name="Ovrebo C."/>
            <person name="Racz N."/>
            <person name="Riley R."/>
            <person name="Savchenko A."/>
            <person name="Shiryaev A."/>
            <person name="Soop K."/>
            <person name="Spirin V."/>
            <person name="Szebenyi C."/>
            <person name="Tomsovsky M."/>
            <person name="Tulloss R.E."/>
            <person name="Uehling J."/>
            <person name="Grigoriev I.V."/>
            <person name="Vagvolgyi C."/>
            <person name="Papp T."/>
            <person name="Martin F.M."/>
            <person name="Miettinen O."/>
            <person name="Hibbett D.S."/>
            <person name="Nagy L.G."/>
        </authorList>
    </citation>
    <scope>NUCLEOTIDE SEQUENCE [LARGE SCALE GENOMIC DNA]</scope>
    <source>
        <strain evidence="3 4">CBS 962.96</strain>
    </source>
</reference>
<feature type="compositionally biased region" description="Acidic residues" evidence="1">
    <location>
        <begin position="96"/>
        <end position="135"/>
    </location>
</feature>
<dbReference type="Proteomes" id="UP000297245">
    <property type="component" value="Unassembled WGS sequence"/>
</dbReference>
<feature type="domain" description="DUF6532" evidence="2">
    <location>
        <begin position="333"/>
        <end position="462"/>
    </location>
</feature>
<dbReference type="OrthoDB" id="2755811at2759"/>
<keyword evidence="4" id="KW-1185">Reference proteome</keyword>
<dbReference type="EMBL" id="ML179064">
    <property type="protein sequence ID" value="THV03657.1"/>
    <property type="molecule type" value="Genomic_DNA"/>
</dbReference>
<feature type="region of interest" description="Disordered" evidence="1">
    <location>
        <begin position="62"/>
        <end position="140"/>
    </location>
</feature>
<organism evidence="3 4">
    <name type="scientific">Dendrothele bispora (strain CBS 962.96)</name>
    <dbReference type="NCBI Taxonomy" id="1314807"/>
    <lineage>
        <taxon>Eukaryota</taxon>
        <taxon>Fungi</taxon>
        <taxon>Dikarya</taxon>
        <taxon>Basidiomycota</taxon>
        <taxon>Agaricomycotina</taxon>
        <taxon>Agaricomycetes</taxon>
        <taxon>Agaricomycetidae</taxon>
        <taxon>Agaricales</taxon>
        <taxon>Agaricales incertae sedis</taxon>
        <taxon>Dendrothele</taxon>
    </lineage>
</organism>
<dbReference type="InterPro" id="IPR045341">
    <property type="entry name" value="DUF6532"/>
</dbReference>